<dbReference type="Proteomes" id="UP001165584">
    <property type="component" value="Unassembled WGS sequence"/>
</dbReference>
<evidence type="ECO:0000313" key="2">
    <source>
        <dbReference type="EMBL" id="MCS5718035.1"/>
    </source>
</evidence>
<organism evidence="2 3">
    <name type="scientific">Herbiconiux aconitum</name>
    <dbReference type="NCBI Taxonomy" id="2970913"/>
    <lineage>
        <taxon>Bacteria</taxon>
        <taxon>Bacillati</taxon>
        <taxon>Actinomycetota</taxon>
        <taxon>Actinomycetes</taxon>
        <taxon>Micrococcales</taxon>
        <taxon>Microbacteriaceae</taxon>
        <taxon>Herbiconiux</taxon>
    </lineage>
</organism>
<feature type="region of interest" description="Disordered" evidence="1">
    <location>
        <begin position="223"/>
        <end position="245"/>
    </location>
</feature>
<dbReference type="RefSeq" id="WP_259506720.1">
    <property type="nucleotide sequence ID" value="NZ_JANLCM010000001.1"/>
</dbReference>
<gene>
    <name evidence="2" type="ORF">N1027_07775</name>
</gene>
<accession>A0ABT2GRV9</accession>
<evidence type="ECO:0008006" key="4">
    <source>
        <dbReference type="Google" id="ProtNLM"/>
    </source>
</evidence>
<evidence type="ECO:0000256" key="1">
    <source>
        <dbReference type="SAM" id="MobiDB-lite"/>
    </source>
</evidence>
<protein>
    <recommendedName>
        <fullName evidence="4">FHA domain-containing protein</fullName>
    </recommendedName>
</protein>
<comment type="caution">
    <text evidence="2">The sequence shown here is derived from an EMBL/GenBank/DDBJ whole genome shotgun (WGS) entry which is preliminary data.</text>
</comment>
<dbReference type="SUPFAM" id="SSF49879">
    <property type="entry name" value="SMAD/FHA domain"/>
    <property type="match status" value="1"/>
</dbReference>
<reference evidence="2" key="1">
    <citation type="submission" date="2022-08" db="EMBL/GenBank/DDBJ databases">
        <authorList>
            <person name="Deng Y."/>
            <person name="Han X.-F."/>
            <person name="Zhang Y.-Q."/>
        </authorList>
    </citation>
    <scope>NUCLEOTIDE SEQUENCE</scope>
    <source>
        <strain evidence="2">CPCC 205763</strain>
    </source>
</reference>
<evidence type="ECO:0000313" key="3">
    <source>
        <dbReference type="Proteomes" id="UP001165584"/>
    </source>
</evidence>
<sequence>MVRFDIDLTFSSTDAPAEGHEAAAEPELHGRVTASGSTVHVFVNDPARLPHRSRGTLRDLRVVAAALAARGVEVCVDSAAGTIVRIGAVKPNPLQRLVSWSPHIAVGTPAALAPVLARRGPRTRLPLPPATLFPLVPTVARGIRRRPTTTHYLPGSGRPRLLFIVGSQNWDGRPPREFDLLPGVTRIGSGDDADLRLPGLEALHAEIRHNDDDEYVLHGLAPIGGGSARPDDMPSPQGAERPGDLGRILRTGARLDLGPWRLAYFREEFADHGRPFGGRLGGELSHQKPQPPRPAAGITR</sequence>
<dbReference type="EMBL" id="JANLCM010000001">
    <property type="protein sequence ID" value="MCS5718035.1"/>
    <property type="molecule type" value="Genomic_DNA"/>
</dbReference>
<feature type="region of interest" description="Disordered" evidence="1">
    <location>
        <begin position="275"/>
        <end position="300"/>
    </location>
</feature>
<keyword evidence="3" id="KW-1185">Reference proteome</keyword>
<name>A0ABT2GRV9_9MICO</name>
<dbReference type="InterPro" id="IPR008984">
    <property type="entry name" value="SMAD_FHA_dom_sf"/>
</dbReference>
<dbReference type="CDD" id="cd00060">
    <property type="entry name" value="FHA"/>
    <property type="match status" value="1"/>
</dbReference>
<proteinExistence type="predicted"/>